<evidence type="ECO:0000313" key="11">
    <source>
        <dbReference type="WBParaSite" id="TTAC_0000267701-mRNA-1"/>
    </source>
</evidence>
<organism evidence="11">
    <name type="scientific">Hydatigena taeniaeformis</name>
    <name type="common">Feline tapeworm</name>
    <name type="synonym">Taenia taeniaeformis</name>
    <dbReference type="NCBI Taxonomy" id="6205"/>
    <lineage>
        <taxon>Eukaryota</taxon>
        <taxon>Metazoa</taxon>
        <taxon>Spiralia</taxon>
        <taxon>Lophotrochozoa</taxon>
        <taxon>Platyhelminthes</taxon>
        <taxon>Cestoda</taxon>
        <taxon>Eucestoda</taxon>
        <taxon>Cyclophyllidea</taxon>
        <taxon>Taeniidae</taxon>
        <taxon>Hydatigera</taxon>
    </lineage>
</organism>
<feature type="active site" description="Acyl-ester intermediate" evidence="7">
    <location>
        <position position="185"/>
    </location>
</feature>
<dbReference type="PANTHER" id="PTHR11895:SF7">
    <property type="entry name" value="GLUTAMYL-TRNA(GLN) AMIDOTRANSFERASE SUBUNIT A, MITOCHONDRIAL"/>
    <property type="match status" value="1"/>
</dbReference>
<keyword evidence="2 7" id="KW-0436">Ligase</keyword>
<keyword evidence="4 7" id="KW-0067">ATP-binding</keyword>
<comment type="subunit">
    <text evidence="7">Subunit of the heterotrimeric GatCAB amidotransferase (AdT) complex, composed of A, B and C subunits.</text>
</comment>
<evidence type="ECO:0000256" key="7">
    <source>
        <dbReference type="HAMAP-Rule" id="MF_03150"/>
    </source>
</evidence>
<dbReference type="InterPro" id="IPR036928">
    <property type="entry name" value="AS_sf"/>
</dbReference>
<dbReference type="InterPro" id="IPR000120">
    <property type="entry name" value="Amidase"/>
</dbReference>
<comment type="subcellular location">
    <subcellularLocation>
        <location evidence="7">Mitochondrion</location>
    </subcellularLocation>
</comment>
<gene>
    <name evidence="9" type="ORF">TTAC_LOCUS2662</name>
</gene>
<dbReference type="STRING" id="6205.A0A0R3WPI7"/>
<reference evidence="9 10" key="2">
    <citation type="submission" date="2018-11" db="EMBL/GenBank/DDBJ databases">
        <authorList>
            <consortium name="Pathogen Informatics"/>
        </authorList>
    </citation>
    <scope>NUCLEOTIDE SEQUENCE [LARGE SCALE GENOMIC DNA]</scope>
</reference>
<sequence>MKVGTLERLQRAMVTGKLDEGYLCRFLLNRIKADRSASLRGQSPSDLALPATNSVISCPSRPIPSPSSGPLRGIPFLVKDNFCVKGLDVTTCASKALYNYSSPFNASVVQALLDAGAVCLGKTNMDEFAMGSGSTENAIHGPVVNPWSPSPPGNPCIAGGSSGGSAAAVAAGLAPFALASDTGGSVRNPAVLCGVVGFKPTYGLASRQGMIPLANIMDCPSITATRVADVGMVLSTWVQQSCAARYGDATLAIVRPPLLPDLPRIGIPKEYYAPGMLSEVVEVWDQVASWLADDFQLPVESVSLPHTPIATAVYSVLCSVEVASNMARYDGLRYGLRVEPGPEMREALIQLNLDTADGLAAGSRCLGFGEEVRNRILAGNFFLLRGQKHLHLDAARRLWRLVKNDYVEVFNKVDFLLAPVTLHPAPSLREFRQLDNRSRVAREDPCTVGVNLAGLPAISIPIKVSVQKRLPIGLQLIGPPWSEKDLISLAGRIEEKADFPILVDIPSLLDIE</sequence>
<dbReference type="OrthoDB" id="421993at2759"/>
<evidence type="ECO:0000313" key="10">
    <source>
        <dbReference type="Proteomes" id="UP000274429"/>
    </source>
</evidence>
<keyword evidence="3 7" id="KW-0547">Nucleotide-binding</keyword>
<comment type="similarity">
    <text evidence="1 7">Belongs to the amidase family. GatA subfamily.</text>
</comment>
<protein>
    <recommendedName>
        <fullName evidence="7">Glutamyl-tRNA(Gln) amidotransferase subunit A, mitochondrial</fullName>
        <shortName evidence="7">Glu-AdT subunit A</shortName>
        <ecNumber evidence="7">6.3.5.7</ecNumber>
    </recommendedName>
</protein>
<dbReference type="GO" id="GO:0032543">
    <property type="term" value="P:mitochondrial translation"/>
    <property type="evidence" value="ECO:0007669"/>
    <property type="project" value="UniProtKB-UniRule"/>
</dbReference>
<dbReference type="HAMAP" id="MF_00120">
    <property type="entry name" value="GatA"/>
    <property type="match status" value="1"/>
</dbReference>
<feature type="active site" description="Charge relay system" evidence="7">
    <location>
        <position position="161"/>
    </location>
</feature>
<evidence type="ECO:0000256" key="6">
    <source>
        <dbReference type="ARBA" id="ARBA00047407"/>
    </source>
</evidence>
<evidence type="ECO:0000256" key="1">
    <source>
        <dbReference type="ARBA" id="ARBA00008069"/>
    </source>
</evidence>
<keyword evidence="5 7" id="KW-0648">Protein biosynthesis</keyword>
<proteinExistence type="inferred from homology"/>
<dbReference type="EC" id="6.3.5.7" evidence="7"/>
<dbReference type="Proteomes" id="UP000274429">
    <property type="component" value="Unassembled WGS sequence"/>
</dbReference>
<reference evidence="11" key="1">
    <citation type="submission" date="2017-02" db="UniProtKB">
        <authorList>
            <consortium name="WormBaseParasite"/>
        </authorList>
    </citation>
    <scope>IDENTIFICATION</scope>
</reference>
<comment type="function">
    <text evidence="7">Allows the formation of correctly charged Gln-tRNA(Gln) through the transamidation of misacylated Glu-tRNA(Gln) in the mitochondria. The reaction takes place in the presence of glutamine and ATP through an activated gamma-phospho-Glu-tRNA(Gln).</text>
</comment>
<evidence type="ECO:0000256" key="3">
    <source>
        <dbReference type="ARBA" id="ARBA00022741"/>
    </source>
</evidence>
<dbReference type="PROSITE" id="PS00571">
    <property type="entry name" value="AMIDASES"/>
    <property type="match status" value="1"/>
</dbReference>
<dbReference type="GO" id="GO:0050567">
    <property type="term" value="F:glutaminyl-tRNA synthase (glutamine-hydrolyzing) activity"/>
    <property type="evidence" value="ECO:0007669"/>
    <property type="project" value="UniProtKB-UniRule"/>
</dbReference>
<dbReference type="InterPro" id="IPR023631">
    <property type="entry name" value="Amidase_dom"/>
</dbReference>
<dbReference type="SUPFAM" id="SSF75304">
    <property type="entry name" value="Amidase signature (AS) enzymes"/>
    <property type="match status" value="1"/>
</dbReference>
<dbReference type="AlphaFoldDB" id="A0A0R3WPI7"/>
<evidence type="ECO:0000259" key="8">
    <source>
        <dbReference type="Pfam" id="PF01425"/>
    </source>
</evidence>
<dbReference type="Gene3D" id="3.90.1300.10">
    <property type="entry name" value="Amidase signature (AS) domain"/>
    <property type="match status" value="1"/>
</dbReference>
<dbReference type="GO" id="GO:0070681">
    <property type="term" value="P:glutaminyl-tRNAGln biosynthesis via transamidation"/>
    <property type="evidence" value="ECO:0007669"/>
    <property type="project" value="UniProtKB-UniRule"/>
</dbReference>
<dbReference type="WBParaSite" id="TTAC_0000267701-mRNA-1">
    <property type="protein sequence ID" value="TTAC_0000267701-mRNA-1"/>
    <property type="gene ID" value="TTAC_0000267701"/>
</dbReference>
<evidence type="ECO:0000256" key="5">
    <source>
        <dbReference type="ARBA" id="ARBA00022917"/>
    </source>
</evidence>
<keyword evidence="10" id="KW-1185">Reference proteome</keyword>
<keyword evidence="7" id="KW-0496">Mitochondrion</keyword>
<dbReference type="Pfam" id="PF01425">
    <property type="entry name" value="Amidase"/>
    <property type="match status" value="1"/>
</dbReference>
<dbReference type="InterPro" id="IPR020556">
    <property type="entry name" value="Amidase_CS"/>
</dbReference>
<evidence type="ECO:0000313" key="9">
    <source>
        <dbReference type="EMBL" id="VDM20811.1"/>
    </source>
</evidence>
<feature type="active site" description="Charge relay system" evidence="7">
    <location>
        <position position="79"/>
    </location>
</feature>
<evidence type="ECO:0000256" key="2">
    <source>
        <dbReference type="ARBA" id="ARBA00022598"/>
    </source>
</evidence>
<dbReference type="GO" id="GO:0030956">
    <property type="term" value="C:glutamyl-tRNA(Gln) amidotransferase complex"/>
    <property type="evidence" value="ECO:0007669"/>
    <property type="project" value="UniProtKB-UniRule"/>
</dbReference>
<dbReference type="GO" id="GO:0005739">
    <property type="term" value="C:mitochondrion"/>
    <property type="evidence" value="ECO:0007669"/>
    <property type="project" value="UniProtKB-SubCell"/>
</dbReference>
<dbReference type="EMBL" id="UYWX01001342">
    <property type="protein sequence ID" value="VDM20811.1"/>
    <property type="molecule type" value="Genomic_DNA"/>
</dbReference>
<accession>A0A0R3WPI7</accession>
<evidence type="ECO:0000256" key="4">
    <source>
        <dbReference type="ARBA" id="ARBA00022840"/>
    </source>
</evidence>
<feature type="domain" description="Amidase" evidence="8">
    <location>
        <begin position="67"/>
        <end position="486"/>
    </location>
</feature>
<dbReference type="PANTHER" id="PTHR11895">
    <property type="entry name" value="TRANSAMIDASE"/>
    <property type="match status" value="1"/>
</dbReference>
<dbReference type="GO" id="GO:0005524">
    <property type="term" value="F:ATP binding"/>
    <property type="evidence" value="ECO:0007669"/>
    <property type="project" value="UniProtKB-KW"/>
</dbReference>
<comment type="catalytic activity">
    <reaction evidence="6 7">
        <text>L-glutamyl-tRNA(Gln) + L-glutamine + ATP + H2O = L-glutaminyl-tRNA(Gln) + L-glutamate + ADP + phosphate + H(+)</text>
        <dbReference type="Rhea" id="RHEA:17521"/>
        <dbReference type="Rhea" id="RHEA-COMP:9681"/>
        <dbReference type="Rhea" id="RHEA-COMP:9684"/>
        <dbReference type="ChEBI" id="CHEBI:15377"/>
        <dbReference type="ChEBI" id="CHEBI:15378"/>
        <dbReference type="ChEBI" id="CHEBI:29985"/>
        <dbReference type="ChEBI" id="CHEBI:30616"/>
        <dbReference type="ChEBI" id="CHEBI:43474"/>
        <dbReference type="ChEBI" id="CHEBI:58359"/>
        <dbReference type="ChEBI" id="CHEBI:78520"/>
        <dbReference type="ChEBI" id="CHEBI:78521"/>
        <dbReference type="ChEBI" id="CHEBI:456216"/>
        <dbReference type="EC" id="6.3.5.7"/>
    </reaction>
</comment>
<dbReference type="InterPro" id="IPR004412">
    <property type="entry name" value="GatA"/>
</dbReference>
<name>A0A0R3WPI7_HYDTA</name>